<organism evidence="2 3">
    <name type="scientific">Smittium simulii</name>
    <dbReference type="NCBI Taxonomy" id="133385"/>
    <lineage>
        <taxon>Eukaryota</taxon>
        <taxon>Fungi</taxon>
        <taxon>Fungi incertae sedis</taxon>
        <taxon>Zoopagomycota</taxon>
        <taxon>Kickxellomycotina</taxon>
        <taxon>Harpellomycetes</taxon>
        <taxon>Harpellales</taxon>
        <taxon>Legeriomycetaceae</taxon>
        <taxon>Smittium</taxon>
    </lineage>
</organism>
<name>A0A2T9Z016_9FUNG</name>
<reference evidence="2 3" key="1">
    <citation type="journal article" date="2018" name="MBio">
        <title>Comparative Genomics Reveals the Core Gene Toolbox for the Fungus-Insect Symbiosis.</title>
        <authorList>
            <person name="Wang Y."/>
            <person name="Stata M."/>
            <person name="Wang W."/>
            <person name="Stajich J.E."/>
            <person name="White M.M."/>
            <person name="Moncalvo J.M."/>
        </authorList>
    </citation>
    <scope>NUCLEOTIDE SEQUENCE [LARGE SCALE GENOMIC DNA]</scope>
    <source>
        <strain evidence="2 3">SWE-8-4</strain>
    </source>
</reference>
<evidence type="ECO:0000256" key="1">
    <source>
        <dbReference type="SAM" id="SignalP"/>
    </source>
</evidence>
<comment type="caution">
    <text evidence="2">The sequence shown here is derived from an EMBL/GenBank/DDBJ whole genome shotgun (WGS) entry which is preliminary data.</text>
</comment>
<feature type="signal peptide" evidence="1">
    <location>
        <begin position="1"/>
        <end position="19"/>
    </location>
</feature>
<evidence type="ECO:0000313" key="3">
    <source>
        <dbReference type="Proteomes" id="UP000245383"/>
    </source>
</evidence>
<keyword evidence="1" id="KW-0732">Signal</keyword>
<accession>A0A2T9Z016</accession>
<evidence type="ECO:0000313" key="2">
    <source>
        <dbReference type="EMBL" id="PVU97938.1"/>
    </source>
</evidence>
<dbReference type="STRING" id="133385.A0A2T9Z016"/>
<gene>
    <name evidence="2" type="ORF">BB561_000209</name>
</gene>
<dbReference type="OrthoDB" id="5527668at2759"/>
<keyword evidence="3" id="KW-1185">Reference proteome</keyword>
<feature type="chain" id="PRO_5015514808" description="Pacifastin domain-containing protein" evidence="1">
    <location>
        <begin position="20"/>
        <end position="114"/>
    </location>
</feature>
<dbReference type="Proteomes" id="UP000245383">
    <property type="component" value="Unassembled WGS sequence"/>
</dbReference>
<evidence type="ECO:0008006" key="4">
    <source>
        <dbReference type="Google" id="ProtNLM"/>
    </source>
</evidence>
<protein>
    <recommendedName>
        <fullName evidence="4">Pacifastin domain-containing protein</fullName>
    </recommendedName>
</protein>
<dbReference type="AlphaFoldDB" id="A0A2T9Z016"/>
<dbReference type="EMBL" id="MBFR01000005">
    <property type="protein sequence ID" value="PVU97938.1"/>
    <property type="molecule type" value="Genomic_DNA"/>
</dbReference>
<sequence length="114" mass="13357">MLKYIVLFCFIIISTLVVSQESYDCVRKYGRRSFKSPYDSCNTCKCGRMNKIFCTKKVCPRPQIDSRIVYLKCIRRYGSGLFRSPYDSCNKCKCGIRENLTMNHAKTYITDLKM</sequence>
<proteinExistence type="predicted"/>